<dbReference type="Proteomes" id="UP000183208">
    <property type="component" value="Unassembled WGS sequence"/>
</dbReference>
<evidence type="ECO:0000313" key="2">
    <source>
        <dbReference type="Proteomes" id="UP000183208"/>
    </source>
</evidence>
<gene>
    <name evidence="1" type="ORF">SAMN05444171_2106</name>
</gene>
<sequence>MTPPSAKVIVLHAGHVAGTKAADVASAKASDVSPAHRSDVITAKSAHVATTKAAHVATAKAAHVAAATATHMATTATATAATAGLCTRGNKAAGKQCTCQNHHRSSSHNILHLDGRTFRHRALSDVGGSQQGKRQRRDGLEMGMAVLRLY</sequence>
<accession>A0A1M6VW29</accession>
<organism evidence="1 2">
    <name type="scientific">Bradyrhizobium lablabi</name>
    <dbReference type="NCBI Taxonomy" id="722472"/>
    <lineage>
        <taxon>Bacteria</taxon>
        <taxon>Pseudomonadati</taxon>
        <taxon>Pseudomonadota</taxon>
        <taxon>Alphaproteobacteria</taxon>
        <taxon>Hyphomicrobiales</taxon>
        <taxon>Nitrobacteraceae</taxon>
        <taxon>Bradyrhizobium</taxon>
    </lineage>
</organism>
<name>A0A1M6VW29_9BRAD</name>
<protein>
    <submittedName>
        <fullName evidence="1">Uncharacterized protein</fullName>
    </submittedName>
</protein>
<reference evidence="1 2" key="1">
    <citation type="submission" date="2016-10" db="EMBL/GenBank/DDBJ databases">
        <authorList>
            <person name="de Groot N.N."/>
        </authorList>
    </citation>
    <scope>NUCLEOTIDE SEQUENCE [LARGE SCALE GENOMIC DNA]</scope>
    <source>
        <strain evidence="1 2">GAS522</strain>
    </source>
</reference>
<dbReference type="AlphaFoldDB" id="A0A1M6VW29"/>
<dbReference type="EMBL" id="FNTI01000001">
    <property type="protein sequence ID" value="SEC72057.1"/>
    <property type="molecule type" value="Genomic_DNA"/>
</dbReference>
<evidence type="ECO:0000313" key="1">
    <source>
        <dbReference type="EMBL" id="SEC72057.1"/>
    </source>
</evidence>
<proteinExistence type="predicted"/>